<evidence type="ECO:0000313" key="4">
    <source>
        <dbReference type="Proteomes" id="UP000093044"/>
    </source>
</evidence>
<dbReference type="STRING" id="1197717.BED41_01260"/>
<feature type="transmembrane region" description="Helical" evidence="1">
    <location>
        <begin position="281"/>
        <end position="299"/>
    </location>
</feature>
<dbReference type="GO" id="GO:0010181">
    <property type="term" value="F:FMN binding"/>
    <property type="evidence" value="ECO:0007669"/>
    <property type="project" value="InterPro"/>
</dbReference>
<feature type="transmembrane region" description="Helical" evidence="1">
    <location>
        <begin position="190"/>
        <end position="213"/>
    </location>
</feature>
<feature type="transmembrane region" description="Helical" evidence="1">
    <location>
        <begin position="219"/>
        <end position="237"/>
    </location>
</feature>
<dbReference type="GeneID" id="83056479"/>
<gene>
    <name evidence="3" type="ORF">BED41_01260</name>
</gene>
<protein>
    <recommendedName>
        <fullName evidence="2">FMN-binding domain-containing protein</fullName>
    </recommendedName>
</protein>
<keyword evidence="1" id="KW-0472">Membrane</keyword>
<organism evidence="3 4">
    <name type="scientific">Cloacibacillus porcorum</name>
    <dbReference type="NCBI Taxonomy" id="1197717"/>
    <lineage>
        <taxon>Bacteria</taxon>
        <taxon>Thermotogati</taxon>
        <taxon>Synergistota</taxon>
        <taxon>Synergistia</taxon>
        <taxon>Synergistales</taxon>
        <taxon>Synergistaceae</taxon>
        <taxon>Cloacibacillus</taxon>
    </lineage>
</organism>
<sequence>MNIKFHHVVFFVIILLLTAAIALNRDGRLLGMTLGGRNSGETQTEWTAADGSRLISTEELAKDVLGFGGNVPLHIYMREGHVVRVEALDNYETPPFFTQVARDILPAWNGLTADEALKKEVAAVSGATISSRAVIENFRRGMEYARGTVAARESGLPGPRTLAAFATALCGLLLPFFIKSAKYRFIQLLANTAVLGFWSGSFLSLSLLTNIAANGVKTWSAALALPLIFAAFIMPFLGKKGHYCSWMCPLGSLQELLNRLPVPKINIPASAVKWLEYLREAVWLAMMMLMWLGVGFGLMDYELFSAFLFRRAAPLVLALAAVFFALSLVTPRPYCRFLCPTGTLIRFAQGDCTCGAAAPRALKLFLAASFVIAPLWIVAGAFV</sequence>
<evidence type="ECO:0000256" key="1">
    <source>
        <dbReference type="SAM" id="Phobius"/>
    </source>
</evidence>
<dbReference type="Pfam" id="PF12801">
    <property type="entry name" value="Fer4_5"/>
    <property type="match status" value="2"/>
</dbReference>
<dbReference type="AlphaFoldDB" id="A0A1B2I1K3"/>
<name>A0A1B2I1K3_9BACT</name>
<dbReference type="SMART" id="SM00900">
    <property type="entry name" value="FMN_bind"/>
    <property type="match status" value="1"/>
</dbReference>
<proteinExistence type="predicted"/>
<dbReference type="Pfam" id="PF04205">
    <property type="entry name" value="FMN_bind"/>
    <property type="match status" value="1"/>
</dbReference>
<feature type="transmembrane region" description="Helical" evidence="1">
    <location>
        <begin position="311"/>
        <end position="329"/>
    </location>
</feature>
<accession>A0A1B2I1K3</accession>
<keyword evidence="1" id="KW-0812">Transmembrane</keyword>
<dbReference type="RefSeq" id="WP_066742056.1">
    <property type="nucleotide sequence ID" value="NZ_CP016757.1"/>
</dbReference>
<evidence type="ECO:0000313" key="3">
    <source>
        <dbReference type="EMBL" id="ANZ43843.1"/>
    </source>
</evidence>
<dbReference type="KEGG" id="cpor:BED41_01260"/>
<keyword evidence="4" id="KW-1185">Reference proteome</keyword>
<reference evidence="3" key="1">
    <citation type="submission" date="2016-08" db="EMBL/GenBank/DDBJ databases">
        <title>Complete genome of Cloacibacillus porcorum.</title>
        <authorList>
            <person name="Looft T."/>
            <person name="Bayles D.O."/>
            <person name="Alt D.P."/>
        </authorList>
    </citation>
    <scope>NUCLEOTIDE SEQUENCE [LARGE SCALE GENOMIC DNA]</scope>
    <source>
        <strain evidence="3">CL-84</strain>
    </source>
</reference>
<dbReference type="EMBL" id="CP016757">
    <property type="protein sequence ID" value="ANZ43843.1"/>
    <property type="molecule type" value="Genomic_DNA"/>
</dbReference>
<feature type="transmembrane region" description="Helical" evidence="1">
    <location>
        <begin position="161"/>
        <end position="178"/>
    </location>
</feature>
<feature type="transmembrane region" description="Helical" evidence="1">
    <location>
        <begin position="364"/>
        <end position="382"/>
    </location>
</feature>
<dbReference type="InterPro" id="IPR007329">
    <property type="entry name" value="FMN-bd"/>
</dbReference>
<feature type="domain" description="FMN-binding" evidence="2">
    <location>
        <begin position="66"/>
        <end position="145"/>
    </location>
</feature>
<dbReference type="GO" id="GO:0016020">
    <property type="term" value="C:membrane"/>
    <property type="evidence" value="ECO:0007669"/>
    <property type="project" value="InterPro"/>
</dbReference>
<dbReference type="InterPro" id="IPR017896">
    <property type="entry name" value="4Fe4S_Fe-S-bd"/>
</dbReference>
<dbReference type="Proteomes" id="UP000093044">
    <property type="component" value="Chromosome"/>
</dbReference>
<keyword evidence="1" id="KW-1133">Transmembrane helix</keyword>
<dbReference type="OrthoDB" id="9806398at2"/>
<evidence type="ECO:0000259" key="2">
    <source>
        <dbReference type="SMART" id="SM00900"/>
    </source>
</evidence>